<accession>A0A3N4KDB0</accession>
<reference evidence="1 2" key="1">
    <citation type="journal article" date="2018" name="Nat. Ecol. Evol.">
        <title>Pezizomycetes genomes reveal the molecular basis of ectomycorrhizal truffle lifestyle.</title>
        <authorList>
            <person name="Murat C."/>
            <person name="Payen T."/>
            <person name="Noel B."/>
            <person name="Kuo A."/>
            <person name="Morin E."/>
            <person name="Chen J."/>
            <person name="Kohler A."/>
            <person name="Krizsan K."/>
            <person name="Balestrini R."/>
            <person name="Da Silva C."/>
            <person name="Montanini B."/>
            <person name="Hainaut M."/>
            <person name="Levati E."/>
            <person name="Barry K.W."/>
            <person name="Belfiori B."/>
            <person name="Cichocki N."/>
            <person name="Clum A."/>
            <person name="Dockter R.B."/>
            <person name="Fauchery L."/>
            <person name="Guy J."/>
            <person name="Iotti M."/>
            <person name="Le Tacon F."/>
            <person name="Lindquist E.A."/>
            <person name="Lipzen A."/>
            <person name="Malagnac F."/>
            <person name="Mello A."/>
            <person name="Molinier V."/>
            <person name="Miyauchi S."/>
            <person name="Poulain J."/>
            <person name="Riccioni C."/>
            <person name="Rubini A."/>
            <person name="Sitrit Y."/>
            <person name="Splivallo R."/>
            <person name="Traeger S."/>
            <person name="Wang M."/>
            <person name="Zifcakova L."/>
            <person name="Wipf D."/>
            <person name="Zambonelli A."/>
            <person name="Paolocci F."/>
            <person name="Nowrousian M."/>
            <person name="Ottonello S."/>
            <person name="Baldrian P."/>
            <person name="Spatafora J.W."/>
            <person name="Henrissat B."/>
            <person name="Nagy L.G."/>
            <person name="Aury J.M."/>
            <person name="Wincker P."/>
            <person name="Grigoriev I.V."/>
            <person name="Bonfante P."/>
            <person name="Martin F.M."/>
        </authorList>
    </citation>
    <scope>NUCLEOTIDE SEQUENCE [LARGE SCALE GENOMIC DNA]</scope>
    <source>
        <strain evidence="1 2">120613-1</strain>
    </source>
</reference>
<evidence type="ECO:0000313" key="1">
    <source>
        <dbReference type="EMBL" id="RPB03915.1"/>
    </source>
</evidence>
<organism evidence="1 2">
    <name type="scientific">Choiromyces venosus 120613-1</name>
    <dbReference type="NCBI Taxonomy" id="1336337"/>
    <lineage>
        <taxon>Eukaryota</taxon>
        <taxon>Fungi</taxon>
        <taxon>Dikarya</taxon>
        <taxon>Ascomycota</taxon>
        <taxon>Pezizomycotina</taxon>
        <taxon>Pezizomycetes</taxon>
        <taxon>Pezizales</taxon>
        <taxon>Tuberaceae</taxon>
        <taxon>Choiromyces</taxon>
    </lineage>
</organism>
<keyword evidence="2" id="KW-1185">Reference proteome</keyword>
<protein>
    <submittedName>
        <fullName evidence="1">Uncharacterized protein</fullName>
    </submittedName>
</protein>
<name>A0A3N4KDB0_9PEZI</name>
<proteinExistence type="predicted"/>
<sequence length="60" mass="6411">MRRATTNSGTYRGGTTAKANYMPSLLSSAAVSAQYVHDDRTHHEVGAHVMSLTPPPPPSM</sequence>
<dbReference type="AlphaFoldDB" id="A0A3N4KDB0"/>
<gene>
    <name evidence="1" type="ORF">L873DRAFT_1799856</name>
</gene>
<dbReference type="EMBL" id="ML120360">
    <property type="protein sequence ID" value="RPB03915.1"/>
    <property type="molecule type" value="Genomic_DNA"/>
</dbReference>
<dbReference type="Proteomes" id="UP000276215">
    <property type="component" value="Unassembled WGS sequence"/>
</dbReference>
<evidence type="ECO:0000313" key="2">
    <source>
        <dbReference type="Proteomes" id="UP000276215"/>
    </source>
</evidence>